<name>A7J6W9_PBCVF</name>
<dbReference type="Proteomes" id="UP000204095">
    <property type="component" value="Segment"/>
</dbReference>
<organism evidence="1 2">
    <name type="scientific">Paramecium bursaria Chlorella virus FR483</name>
    <name type="common">PBCV-FR483</name>
    <dbReference type="NCBI Taxonomy" id="399781"/>
    <lineage>
        <taxon>Viruses</taxon>
        <taxon>Varidnaviria</taxon>
        <taxon>Bamfordvirae</taxon>
        <taxon>Nucleocytoviricota</taxon>
        <taxon>Megaviricetes</taxon>
        <taxon>Algavirales</taxon>
        <taxon>Phycodnaviridae</taxon>
        <taxon>Chlorovirus</taxon>
        <taxon>Chlorovirus conductrix</taxon>
        <taxon>Paramecium bursaria Chlorella virus A1</taxon>
    </lineage>
</organism>
<proteinExistence type="predicted"/>
<sequence length="96" mass="10868">MCFFPRAFLLGVKGNSEACSWHLVVEVELLLVVPIKRIEQVPVTALCLAKPQACINTSTSITEHRRQGQWLRKIVVALETWWKTLKIILKKAIGTV</sequence>
<dbReference type="RefSeq" id="YP_001425897.1">
    <property type="nucleotide sequence ID" value="NC_008603.1"/>
</dbReference>
<protein>
    <submittedName>
        <fullName evidence="1">Uncharacterized protein n265R</fullName>
    </submittedName>
</protein>
<accession>A7J6W9</accession>
<dbReference type="GeneID" id="5469807"/>
<gene>
    <name evidence="1" type="primary">n265R</name>
    <name evidence="1" type="ORF">FR483_n265R</name>
</gene>
<dbReference type="KEGG" id="vg:5469807"/>
<organismHost>
    <name type="scientific">Paramecium bursaria</name>
    <dbReference type="NCBI Taxonomy" id="74790"/>
</organismHost>
<reference evidence="1 2" key="1">
    <citation type="journal article" date="2007" name="Virology">
        <title>Sequence and annotation of the 314-kb MT325 and the 321-kb FR483 viruses that infect Chlorella Pbi.</title>
        <authorList>
            <person name="Fitzgerald L.A."/>
            <person name="Graves M.V."/>
            <person name="Li X."/>
            <person name="Feldblyum T."/>
            <person name="Hartigan J."/>
            <person name="Van Etten J.L."/>
        </authorList>
    </citation>
    <scope>NUCLEOTIDE SEQUENCE [LARGE SCALE GENOMIC DNA]</scope>
    <source>
        <strain evidence="1 2">FR483</strain>
    </source>
</reference>
<evidence type="ECO:0000313" key="1">
    <source>
        <dbReference type="EMBL" id="ABT15550.1"/>
    </source>
</evidence>
<evidence type="ECO:0000313" key="2">
    <source>
        <dbReference type="Proteomes" id="UP000204095"/>
    </source>
</evidence>
<dbReference type="EMBL" id="DQ890022">
    <property type="protein sequence ID" value="ABT15550.1"/>
    <property type="molecule type" value="Genomic_DNA"/>
</dbReference>